<gene>
    <name evidence="11" type="ORF">FE257_007719</name>
</gene>
<feature type="domain" description="Bacterial bifunctional deaminase-reductase C-terminal" evidence="10">
    <location>
        <begin position="9"/>
        <end position="188"/>
    </location>
</feature>
<dbReference type="InterPro" id="IPR002734">
    <property type="entry name" value="RibDG_C"/>
</dbReference>
<sequence length="198" mass="21910">MTRSWTSRVFIATSLDGFIARPDGDIHWLTHPPNQPHIPSSSPRTVDVFDQHMARVDCILMGRKSYEKGLSCKPWPYGTTKRIFVLSSTVDSLALPPTSPGGEQLSVQLVRSLDEAADVLEREGMRAVYVDGGVVVREFLGRGWIDEMVITVAPVVLGEGIPLWGEGMVSRDVRLELLGVDVIEAGMVSMWYRVRAGM</sequence>
<dbReference type="Pfam" id="PF01872">
    <property type="entry name" value="RibD_C"/>
    <property type="match status" value="1"/>
</dbReference>
<name>A0AAD4CXB3_ASPNN</name>
<evidence type="ECO:0000256" key="1">
    <source>
        <dbReference type="ARBA" id="ARBA00003555"/>
    </source>
</evidence>
<organism evidence="11 12">
    <name type="scientific">Aspergillus nanangensis</name>
    <dbReference type="NCBI Taxonomy" id="2582783"/>
    <lineage>
        <taxon>Eukaryota</taxon>
        <taxon>Fungi</taxon>
        <taxon>Dikarya</taxon>
        <taxon>Ascomycota</taxon>
        <taxon>Pezizomycotina</taxon>
        <taxon>Eurotiomycetes</taxon>
        <taxon>Eurotiomycetidae</taxon>
        <taxon>Eurotiales</taxon>
        <taxon>Aspergillaceae</taxon>
        <taxon>Aspergillus</taxon>
        <taxon>Aspergillus subgen. Circumdati</taxon>
    </lineage>
</organism>
<dbReference type="EC" id="1.1.1.302" evidence="3"/>
<dbReference type="GO" id="GO:0008703">
    <property type="term" value="F:5-amino-6-(5-phosphoribosylamino)uracil reductase activity"/>
    <property type="evidence" value="ECO:0007669"/>
    <property type="project" value="InterPro"/>
</dbReference>
<dbReference type="PANTHER" id="PTHR38011">
    <property type="entry name" value="DIHYDROFOLATE REDUCTASE FAMILY PROTEIN (AFU_ORTHOLOGUE AFUA_8G06820)"/>
    <property type="match status" value="1"/>
</dbReference>
<dbReference type="InterPro" id="IPR024072">
    <property type="entry name" value="DHFR-like_dom_sf"/>
</dbReference>
<keyword evidence="5" id="KW-0686">Riboflavin biosynthesis</keyword>
<dbReference type="AlphaFoldDB" id="A0AAD4CXB3"/>
<dbReference type="EMBL" id="VCAU01000004">
    <property type="protein sequence ID" value="KAF9894217.1"/>
    <property type="molecule type" value="Genomic_DNA"/>
</dbReference>
<evidence type="ECO:0000256" key="4">
    <source>
        <dbReference type="ARBA" id="ARBA00015035"/>
    </source>
</evidence>
<evidence type="ECO:0000259" key="10">
    <source>
        <dbReference type="Pfam" id="PF01872"/>
    </source>
</evidence>
<comment type="caution">
    <text evidence="11">The sequence shown here is derived from an EMBL/GenBank/DDBJ whole genome shotgun (WGS) entry which is preliminary data.</text>
</comment>
<comment type="catalytic activity">
    <reaction evidence="9">
        <text>2,5-diamino-6-(1-D-ribitylamino)pyrimidin-4(3H)-one 5'-phosphate + NADP(+) = 2,5-diamino-6-(1-D-ribosylamino)pyrimidin-4(3H)-one 5'-phosphate + NADPH + H(+)</text>
        <dbReference type="Rhea" id="RHEA:27278"/>
        <dbReference type="ChEBI" id="CHEBI:15378"/>
        <dbReference type="ChEBI" id="CHEBI:57783"/>
        <dbReference type="ChEBI" id="CHEBI:58349"/>
        <dbReference type="ChEBI" id="CHEBI:58890"/>
        <dbReference type="ChEBI" id="CHEBI:59545"/>
        <dbReference type="EC" id="1.1.1.302"/>
    </reaction>
</comment>
<evidence type="ECO:0000256" key="7">
    <source>
        <dbReference type="ARBA" id="ARBA00031630"/>
    </source>
</evidence>
<accession>A0AAD4CXB3</accession>
<evidence type="ECO:0000313" key="11">
    <source>
        <dbReference type="EMBL" id="KAF9894217.1"/>
    </source>
</evidence>
<comment type="function">
    <text evidence="1">Catalyzes an early step in riboflavin biosynthesis, the NADPH-dependent reduction of the ribose side chain of 2,5-diamino-6-ribosylamino-4(3H)-pyrimidinone 5'-phosphate, yielding 2,5-diamino-6-ribitylamino-4(3H)-pyrimidinone 5'-phosphate.</text>
</comment>
<reference evidence="11" key="1">
    <citation type="journal article" date="2019" name="Beilstein J. Org. Chem.">
        <title>Nanangenines: drimane sesquiterpenoids as the dominant metabolite cohort of a novel Australian fungus, Aspergillus nanangensis.</title>
        <authorList>
            <person name="Lacey H.J."/>
            <person name="Gilchrist C.L.M."/>
            <person name="Crombie A."/>
            <person name="Kalaitzis J.A."/>
            <person name="Vuong D."/>
            <person name="Rutledge P.J."/>
            <person name="Turner P."/>
            <person name="Pitt J.I."/>
            <person name="Lacey E."/>
            <person name="Chooi Y.H."/>
            <person name="Piggott A.M."/>
        </authorList>
    </citation>
    <scope>NUCLEOTIDE SEQUENCE</scope>
    <source>
        <strain evidence="11">MST-FP2251</strain>
    </source>
</reference>
<evidence type="ECO:0000256" key="2">
    <source>
        <dbReference type="ARBA" id="ARBA00009723"/>
    </source>
</evidence>
<evidence type="ECO:0000256" key="6">
    <source>
        <dbReference type="ARBA" id="ARBA00030073"/>
    </source>
</evidence>
<dbReference type="Gene3D" id="3.40.430.10">
    <property type="entry name" value="Dihydrofolate Reductase, subunit A"/>
    <property type="match status" value="1"/>
</dbReference>
<evidence type="ECO:0000256" key="9">
    <source>
        <dbReference type="ARBA" id="ARBA00049020"/>
    </source>
</evidence>
<proteinExistence type="inferred from homology"/>
<dbReference type="Proteomes" id="UP001194746">
    <property type="component" value="Unassembled WGS sequence"/>
</dbReference>
<evidence type="ECO:0000256" key="3">
    <source>
        <dbReference type="ARBA" id="ARBA00012851"/>
    </source>
</evidence>
<evidence type="ECO:0000256" key="5">
    <source>
        <dbReference type="ARBA" id="ARBA00022619"/>
    </source>
</evidence>
<protein>
    <recommendedName>
        <fullName evidence="4">2,5-diamino-6-ribosylamino-4(3H)-pyrimidinone 5'-phosphate reductase</fullName>
        <ecNumber evidence="3">1.1.1.302</ecNumber>
    </recommendedName>
    <alternativeName>
        <fullName evidence="7">2,5-diamino-6-(5-phospho-D-ribosylamino)pyrimidin-4(3H)-one reductase</fullName>
    </alternativeName>
    <alternativeName>
        <fullName evidence="6">2,5-diamino-6-ribitylamino-4(3H)-pyrimidinone 5'-phosphate synthase</fullName>
    </alternativeName>
</protein>
<dbReference type="PANTHER" id="PTHR38011:SF11">
    <property type="entry name" value="2,5-DIAMINO-6-RIBOSYLAMINO-4(3H)-PYRIMIDINONE 5'-PHOSPHATE REDUCTASE"/>
    <property type="match status" value="1"/>
</dbReference>
<dbReference type="SUPFAM" id="SSF53597">
    <property type="entry name" value="Dihydrofolate reductase-like"/>
    <property type="match status" value="1"/>
</dbReference>
<evidence type="ECO:0000313" key="12">
    <source>
        <dbReference type="Proteomes" id="UP001194746"/>
    </source>
</evidence>
<keyword evidence="12" id="KW-1185">Reference proteome</keyword>
<dbReference type="GO" id="GO:0009231">
    <property type="term" value="P:riboflavin biosynthetic process"/>
    <property type="evidence" value="ECO:0007669"/>
    <property type="project" value="UniProtKB-KW"/>
</dbReference>
<reference evidence="11" key="2">
    <citation type="submission" date="2020-02" db="EMBL/GenBank/DDBJ databases">
        <authorList>
            <person name="Gilchrist C.L.M."/>
            <person name="Chooi Y.-H."/>
        </authorList>
    </citation>
    <scope>NUCLEOTIDE SEQUENCE</scope>
    <source>
        <strain evidence="11">MST-FP2251</strain>
    </source>
</reference>
<evidence type="ECO:0000256" key="8">
    <source>
        <dbReference type="ARBA" id="ARBA00047550"/>
    </source>
</evidence>
<dbReference type="InterPro" id="IPR050765">
    <property type="entry name" value="Riboflavin_Biosynth_HTPR"/>
</dbReference>
<comment type="catalytic activity">
    <reaction evidence="8">
        <text>2,5-diamino-6-(1-D-ribitylamino)pyrimidin-4(3H)-one 5'-phosphate + NAD(+) = 2,5-diamino-6-(1-D-ribosylamino)pyrimidin-4(3H)-one 5'-phosphate + NADH + H(+)</text>
        <dbReference type="Rhea" id="RHEA:27274"/>
        <dbReference type="ChEBI" id="CHEBI:15378"/>
        <dbReference type="ChEBI" id="CHEBI:57540"/>
        <dbReference type="ChEBI" id="CHEBI:57945"/>
        <dbReference type="ChEBI" id="CHEBI:58890"/>
        <dbReference type="ChEBI" id="CHEBI:59545"/>
        <dbReference type="EC" id="1.1.1.302"/>
    </reaction>
</comment>
<comment type="similarity">
    <text evidence="2">Belongs to the HTP reductase family.</text>
</comment>